<evidence type="ECO:0000313" key="1">
    <source>
        <dbReference type="EMBL" id="CBI09129.1"/>
    </source>
</evidence>
<evidence type="ECO:0008006" key="2">
    <source>
        <dbReference type="Google" id="ProtNLM"/>
    </source>
</evidence>
<comment type="caution">
    <text evidence="1">The sequence shown here is derived from an EMBL/GenBank/DDBJ whole genome shotgun (WGS) entry which is preliminary data.</text>
</comment>
<reference evidence="1" key="1">
    <citation type="submission" date="2009-10" db="EMBL/GenBank/DDBJ databases">
        <title>Diversity of trophic interactions inside an arsenic-rich microbial ecosystem.</title>
        <authorList>
            <person name="Bertin P.N."/>
            <person name="Heinrich-Salmeron A."/>
            <person name="Pelletier E."/>
            <person name="Goulhen-Chollet F."/>
            <person name="Arsene-Ploetze F."/>
            <person name="Gallien S."/>
            <person name="Calteau A."/>
            <person name="Vallenet D."/>
            <person name="Casiot C."/>
            <person name="Chane-Woon-Ming B."/>
            <person name="Giloteaux L."/>
            <person name="Barakat M."/>
            <person name="Bonnefoy V."/>
            <person name="Bruneel O."/>
            <person name="Chandler M."/>
            <person name="Cleiss J."/>
            <person name="Duran R."/>
            <person name="Elbaz-Poulichet F."/>
            <person name="Fonknechten N."/>
            <person name="Lauga B."/>
            <person name="Mornico D."/>
            <person name="Ortet P."/>
            <person name="Schaeffer C."/>
            <person name="Siguier P."/>
            <person name="Alexander Thil Smith A."/>
            <person name="Van Dorsselaer A."/>
            <person name="Weissenbach J."/>
            <person name="Medigue C."/>
            <person name="Le Paslier D."/>
        </authorList>
    </citation>
    <scope>NUCLEOTIDE SEQUENCE</scope>
</reference>
<dbReference type="InterPro" id="IPR008651">
    <property type="entry name" value="Uncharacterised_HicB"/>
</dbReference>
<dbReference type="Pfam" id="PF05534">
    <property type="entry name" value="HicB"/>
    <property type="match status" value="1"/>
</dbReference>
<name>E6QPF8_9ZZZZ</name>
<proteinExistence type="predicted"/>
<dbReference type="GO" id="GO:0006355">
    <property type="term" value="P:regulation of DNA-templated transcription"/>
    <property type="evidence" value="ECO:0007669"/>
    <property type="project" value="InterPro"/>
</dbReference>
<protein>
    <recommendedName>
        <fullName evidence="2">HicB family protein</fullName>
    </recommendedName>
</protein>
<dbReference type="AlphaFoldDB" id="E6QPF8"/>
<accession>E6QPF8</accession>
<dbReference type="EMBL" id="CABQ01000322">
    <property type="protein sequence ID" value="CBI09129.1"/>
    <property type="molecule type" value="Genomic_DNA"/>
</dbReference>
<dbReference type="InterPro" id="IPR010985">
    <property type="entry name" value="Ribbon_hlx_hlx"/>
</dbReference>
<dbReference type="SUPFAM" id="SSF143100">
    <property type="entry name" value="TTHA1013/TTHA0281-like"/>
    <property type="match status" value="1"/>
</dbReference>
<organism evidence="1">
    <name type="scientific">mine drainage metagenome</name>
    <dbReference type="NCBI Taxonomy" id="410659"/>
    <lineage>
        <taxon>unclassified sequences</taxon>
        <taxon>metagenomes</taxon>
        <taxon>ecological metagenomes</taxon>
    </lineage>
</organism>
<dbReference type="SUPFAM" id="SSF47598">
    <property type="entry name" value="Ribbon-helix-helix"/>
    <property type="match status" value="1"/>
</dbReference>
<sequence>MNIMTHKGYTARIEFDERDNIFVGRLLGIRDIIGFHADTVADLRVALKESVEDYLEACRKLGKPPDKPASGRMMLRVPPSLHAAALVAAQSTGVSLNQWATQVLAEATAHR</sequence>
<gene>
    <name evidence="1" type="ORF">CARN6_2683</name>
</gene>
<dbReference type="InterPro" id="IPR035069">
    <property type="entry name" value="TTHA1013/TTHA0281-like"/>
</dbReference>